<evidence type="ECO:0000256" key="1">
    <source>
        <dbReference type="ARBA" id="ARBA00022723"/>
    </source>
</evidence>
<comment type="domain">
    <text evidence="6">The BAR domain mediates homodimerization, it can neither bind membrane nor impart curvature, but instead requires the neighboring PH domain to achieve these functions.</text>
</comment>
<dbReference type="GO" id="GO:0005096">
    <property type="term" value="F:GTPase activator activity"/>
    <property type="evidence" value="ECO:0007669"/>
    <property type="project" value="UniProtKB-KW"/>
</dbReference>
<evidence type="ECO:0000256" key="5">
    <source>
        <dbReference type="ARBA" id="ARBA00023043"/>
    </source>
</evidence>
<evidence type="ECO:0000259" key="7">
    <source>
        <dbReference type="Pfam" id="PF16746"/>
    </source>
</evidence>
<comment type="domain">
    <text evidence="6">PH domain binds phospholipids including phosphatidic acid, phosphatidylinositol 3-phosphate, phosphatidylinositol 3,5-bisphosphate (PIP2) and phosphatidylinositol 3,4,5-trisphosphate (PIP3). May mediate protein binding to PIP2 or PIP3 containing membranes.</text>
</comment>
<proteinExistence type="predicted"/>
<evidence type="ECO:0000313" key="8">
    <source>
        <dbReference type="EMBL" id="CDQ76882.1"/>
    </source>
</evidence>
<dbReference type="Proteomes" id="UP000193380">
    <property type="component" value="Unassembled WGS sequence"/>
</dbReference>
<accession>A0A060XCE6</accession>
<comment type="activity regulation">
    <text evidence="6">GAP activity stimulated by phosphatidylinositol 4,5-bisphosphate (PIP2) and phosphatidic acid.</text>
</comment>
<dbReference type="Gene3D" id="1.20.1270.60">
    <property type="entry name" value="Arfaptin homology (AH) domain/BAR domain"/>
    <property type="match status" value="1"/>
</dbReference>
<dbReference type="GO" id="GO:0010008">
    <property type="term" value="C:endosome membrane"/>
    <property type="evidence" value="ECO:0007669"/>
    <property type="project" value="UniProtKB-SubCell"/>
</dbReference>
<dbReference type="PANTHER" id="PTHR23180">
    <property type="entry name" value="CENTAURIN/ARF"/>
    <property type="match status" value="1"/>
</dbReference>
<reference evidence="8" key="2">
    <citation type="submission" date="2014-03" db="EMBL/GenBank/DDBJ databases">
        <authorList>
            <person name="Genoscope - CEA"/>
        </authorList>
    </citation>
    <scope>NUCLEOTIDE SEQUENCE</scope>
</reference>
<dbReference type="GO" id="GO:0008270">
    <property type="term" value="F:zinc ion binding"/>
    <property type="evidence" value="ECO:0007669"/>
    <property type="project" value="UniProtKB-KW"/>
</dbReference>
<dbReference type="InterPro" id="IPR045258">
    <property type="entry name" value="ACAP1/2/3-like"/>
</dbReference>
<comment type="function">
    <text evidence="6">GTPase-activating protein for the ADP ribosylation factor family.</text>
</comment>
<dbReference type="PANTHER" id="PTHR23180:SF407">
    <property type="entry name" value="ARF-GAP WITH COILED-COIL, ANK REPEAT AND PH DOMAIN-CONTAINING PROTEIN 3"/>
    <property type="match status" value="1"/>
</dbReference>
<evidence type="ECO:0000256" key="4">
    <source>
        <dbReference type="ARBA" id="ARBA00022833"/>
    </source>
</evidence>
<protein>
    <recommendedName>
        <fullName evidence="6">Arf-GAP with coiled-coil, ANK repeat and PH domain-containing protein</fullName>
        <shortName evidence="6">Cnt-b</shortName>
    </recommendedName>
    <alternativeName>
        <fullName evidence="6">Centaurin-beta</fullName>
    </alternativeName>
</protein>
<keyword evidence="3 6" id="KW-0863">Zinc-finger</keyword>
<keyword evidence="4 6" id="KW-0862">Zinc</keyword>
<dbReference type="AlphaFoldDB" id="A0A060XCE6"/>
<dbReference type="Pfam" id="PF16746">
    <property type="entry name" value="BAR_3"/>
    <property type="match status" value="1"/>
</dbReference>
<dbReference type="SUPFAM" id="SSF103657">
    <property type="entry name" value="BAR/IMD domain-like"/>
    <property type="match status" value="1"/>
</dbReference>
<keyword evidence="5 6" id="KW-0040">ANK repeat</keyword>
<dbReference type="STRING" id="8022.A0A060XCE6"/>
<sequence length="219" mass="25422">MLMETNFVFQILFDQAQRSVKQQLHTFVKEDVRKFKETKKHFDRVREDLEIAQVKNAQAPRSKPHEVEEATGTLSITRKCFRHLALDYVLQINVLQAKKKFEILDAMLSFMHAQYSLFQQGYNLLDEIDPYMKKLAAELDQLVIDSAMEKRDMEHKHATVQQRTLMQAAFAPSSSFHIPQLPIPLIWHSSAAAGIRTRISSYNLRLSLWGHNKALTVNK</sequence>
<dbReference type="InterPro" id="IPR027267">
    <property type="entry name" value="AH/BAR_dom_sf"/>
</dbReference>
<reference evidence="8" key="1">
    <citation type="journal article" date="2014" name="Nat. Commun.">
        <title>The rainbow trout genome provides novel insights into evolution after whole-genome duplication in vertebrates.</title>
        <authorList>
            <person name="Berthelot C."/>
            <person name="Brunet F."/>
            <person name="Chalopin D."/>
            <person name="Juanchich A."/>
            <person name="Bernard M."/>
            <person name="Noel B."/>
            <person name="Bento P."/>
            <person name="Da Silva C."/>
            <person name="Labadie K."/>
            <person name="Alberti A."/>
            <person name="Aury J.M."/>
            <person name="Louis A."/>
            <person name="Dehais P."/>
            <person name="Bardou P."/>
            <person name="Montfort J."/>
            <person name="Klopp C."/>
            <person name="Cabau C."/>
            <person name="Gaspin C."/>
            <person name="Thorgaard G.H."/>
            <person name="Boussaha M."/>
            <person name="Quillet E."/>
            <person name="Guyomard R."/>
            <person name="Galiana D."/>
            <person name="Bobe J."/>
            <person name="Volff J.N."/>
            <person name="Genet C."/>
            <person name="Wincker P."/>
            <person name="Jaillon O."/>
            <person name="Roest Crollius H."/>
            <person name="Guiguen Y."/>
        </authorList>
    </citation>
    <scope>NUCLEOTIDE SEQUENCE [LARGE SCALE GENOMIC DNA]</scope>
</reference>
<organism evidence="8 9">
    <name type="scientific">Oncorhynchus mykiss</name>
    <name type="common">Rainbow trout</name>
    <name type="synonym">Salmo gairdneri</name>
    <dbReference type="NCBI Taxonomy" id="8022"/>
    <lineage>
        <taxon>Eukaryota</taxon>
        <taxon>Metazoa</taxon>
        <taxon>Chordata</taxon>
        <taxon>Craniata</taxon>
        <taxon>Vertebrata</taxon>
        <taxon>Euteleostomi</taxon>
        <taxon>Actinopterygii</taxon>
        <taxon>Neopterygii</taxon>
        <taxon>Teleostei</taxon>
        <taxon>Protacanthopterygii</taxon>
        <taxon>Salmoniformes</taxon>
        <taxon>Salmonidae</taxon>
        <taxon>Salmoninae</taxon>
        <taxon>Oncorhynchus</taxon>
    </lineage>
</organism>
<evidence type="ECO:0000256" key="2">
    <source>
        <dbReference type="ARBA" id="ARBA00022737"/>
    </source>
</evidence>
<keyword evidence="2 6" id="KW-0677">Repeat</keyword>
<dbReference type="PaxDb" id="8022-A0A060XCE6"/>
<dbReference type="FunFam" id="1.20.1270.60:FF:000025">
    <property type="entry name" value="arf-GAP with coiled-coil, ANK repeat and PH domain-containing protein 2"/>
    <property type="match status" value="1"/>
</dbReference>
<gene>
    <name evidence="8" type="ORF">GSONMT00014207001</name>
</gene>
<keyword evidence="6" id="KW-0343">GTPase activation</keyword>
<evidence type="ECO:0000256" key="3">
    <source>
        <dbReference type="ARBA" id="ARBA00022771"/>
    </source>
</evidence>
<dbReference type="InterPro" id="IPR004148">
    <property type="entry name" value="BAR_dom"/>
</dbReference>
<feature type="domain" description="BAR" evidence="7">
    <location>
        <begin position="2"/>
        <end position="153"/>
    </location>
</feature>
<keyword evidence="1 6" id="KW-0479">Metal-binding</keyword>
<name>A0A060XCE6_ONCMY</name>
<evidence type="ECO:0000313" key="9">
    <source>
        <dbReference type="Proteomes" id="UP000193380"/>
    </source>
</evidence>
<comment type="subcellular location">
    <subcellularLocation>
        <location evidence="6">Endosome membrane</location>
        <topology evidence="6">Peripheral membrane protein</topology>
    </subcellularLocation>
</comment>
<evidence type="ECO:0000256" key="6">
    <source>
        <dbReference type="RuleBase" id="RU369028"/>
    </source>
</evidence>
<dbReference type="EMBL" id="FR905181">
    <property type="protein sequence ID" value="CDQ76882.1"/>
    <property type="molecule type" value="Genomic_DNA"/>
</dbReference>
<keyword evidence="6" id="KW-0967">Endosome</keyword>